<dbReference type="GO" id="GO:0000220">
    <property type="term" value="C:vacuolar proton-transporting V-type ATPase, V0 domain"/>
    <property type="evidence" value="ECO:0007669"/>
    <property type="project" value="InterPro"/>
</dbReference>
<feature type="transmembrane region" description="Helical" evidence="9">
    <location>
        <begin position="641"/>
        <end position="660"/>
    </location>
</feature>
<dbReference type="InParanoid" id="G0R6I8"/>
<keyword evidence="11" id="KW-1185">Reference proteome</keyword>
<dbReference type="GO" id="GO:0051117">
    <property type="term" value="F:ATPase binding"/>
    <property type="evidence" value="ECO:0007669"/>
    <property type="project" value="TreeGrafter"/>
</dbReference>
<evidence type="ECO:0000256" key="4">
    <source>
        <dbReference type="ARBA" id="ARBA00022692"/>
    </source>
</evidence>
<evidence type="ECO:0000256" key="7">
    <source>
        <dbReference type="ARBA" id="ARBA00023065"/>
    </source>
</evidence>
<evidence type="ECO:0000256" key="3">
    <source>
        <dbReference type="ARBA" id="ARBA00022448"/>
    </source>
</evidence>
<evidence type="ECO:0000256" key="6">
    <source>
        <dbReference type="ARBA" id="ARBA00022989"/>
    </source>
</evidence>
<dbReference type="Proteomes" id="UP000008983">
    <property type="component" value="Unassembled WGS sequence"/>
</dbReference>
<feature type="transmembrane region" description="Helical" evidence="9">
    <location>
        <begin position="763"/>
        <end position="786"/>
    </location>
</feature>
<dbReference type="GO" id="GO:0007035">
    <property type="term" value="P:vacuolar acidification"/>
    <property type="evidence" value="ECO:0007669"/>
    <property type="project" value="TreeGrafter"/>
</dbReference>
<keyword evidence="4 9" id="KW-0812">Transmembrane</keyword>
<feature type="transmembrane region" description="Helical" evidence="9">
    <location>
        <begin position="416"/>
        <end position="449"/>
    </location>
</feature>
<dbReference type="PANTHER" id="PTHR11629">
    <property type="entry name" value="VACUOLAR PROTON ATPASES"/>
    <property type="match status" value="1"/>
</dbReference>
<evidence type="ECO:0000256" key="8">
    <source>
        <dbReference type="ARBA" id="ARBA00023136"/>
    </source>
</evidence>
<organism evidence="10 11">
    <name type="scientific">Ichthyophthirius multifiliis</name>
    <name type="common">White spot disease agent</name>
    <name type="synonym">Ich</name>
    <dbReference type="NCBI Taxonomy" id="5932"/>
    <lineage>
        <taxon>Eukaryota</taxon>
        <taxon>Sar</taxon>
        <taxon>Alveolata</taxon>
        <taxon>Ciliophora</taxon>
        <taxon>Intramacronucleata</taxon>
        <taxon>Oligohymenophorea</taxon>
        <taxon>Hymenostomatida</taxon>
        <taxon>Ophryoglenina</taxon>
        <taxon>Ichthyophthirius</taxon>
    </lineage>
</organism>
<protein>
    <recommendedName>
        <fullName evidence="9">V-type proton ATPase subunit a</fullName>
    </recommendedName>
</protein>
<dbReference type="OrthoDB" id="10264220at2759"/>
<comment type="similarity">
    <text evidence="2 9">Belongs to the V-ATPase 116 kDa subunit family.</text>
</comment>
<keyword evidence="5 9" id="KW-0375">Hydrogen ion transport</keyword>
<dbReference type="AlphaFoldDB" id="G0R6I8"/>
<dbReference type="EMBL" id="GL984400">
    <property type="protein sequence ID" value="EGR26919.1"/>
    <property type="molecule type" value="Genomic_DNA"/>
</dbReference>
<dbReference type="PANTHER" id="PTHR11629:SF63">
    <property type="entry name" value="V-TYPE PROTON ATPASE SUBUNIT A"/>
    <property type="match status" value="1"/>
</dbReference>
<feature type="transmembrane region" description="Helical" evidence="9">
    <location>
        <begin position="461"/>
        <end position="485"/>
    </location>
</feature>
<dbReference type="PIRSF" id="PIRSF001293">
    <property type="entry name" value="ATP6V0A1"/>
    <property type="match status" value="1"/>
</dbReference>
<keyword evidence="6 9" id="KW-1133">Transmembrane helix</keyword>
<dbReference type="OMA" id="DMMFGGR"/>
<comment type="function">
    <text evidence="9">Essential component of the vacuolar proton pump (V-ATPase), a multimeric enzyme that catalyzes the translocation of protons across the membranes. Required for assembly and activity of the V-ATPase.</text>
</comment>
<keyword evidence="10" id="KW-0378">Hydrolase</keyword>
<reference evidence="10 11" key="1">
    <citation type="submission" date="2011-07" db="EMBL/GenBank/DDBJ databases">
        <authorList>
            <person name="Coyne R."/>
            <person name="Brami D."/>
            <person name="Johnson J."/>
            <person name="Hostetler J."/>
            <person name="Hannick L."/>
            <person name="Clark T."/>
            <person name="Cassidy-Hanley D."/>
            <person name="Inman J."/>
        </authorList>
    </citation>
    <scope>NUCLEOTIDE SEQUENCE [LARGE SCALE GENOMIC DNA]</scope>
    <source>
        <strain evidence="10 11">G5</strain>
    </source>
</reference>
<keyword evidence="10" id="KW-0560">Oxidoreductase</keyword>
<dbReference type="RefSeq" id="XP_004023803.1">
    <property type="nucleotide sequence ID" value="XM_004023754.1"/>
</dbReference>
<dbReference type="GeneID" id="14902971"/>
<evidence type="ECO:0000313" key="11">
    <source>
        <dbReference type="Proteomes" id="UP000008983"/>
    </source>
</evidence>
<dbReference type="GO" id="GO:0046961">
    <property type="term" value="F:proton-transporting ATPase activity, rotational mechanism"/>
    <property type="evidence" value="ECO:0007669"/>
    <property type="project" value="InterPro"/>
</dbReference>
<feature type="transmembrane region" description="Helical" evidence="9">
    <location>
        <begin position="542"/>
        <end position="560"/>
    </location>
</feature>
<proteinExistence type="inferred from homology"/>
<dbReference type="STRING" id="857967.G0R6I8"/>
<dbReference type="FunCoup" id="G0R6I8">
    <property type="interactions" value="65"/>
</dbReference>
<keyword evidence="3 9" id="KW-0813">Transport</keyword>
<dbReference type="GO" id="GO:0016787">
    <property type="term" value="F:hydrolase activity"/>
    <property type="evidence" value="ECO:0007669"/>
    <property type="project" value="UniProtKB-KW"/>
</dbReference>
<feature type="transmembrane region" description="Helical" evidence="9">
    <location>
        <begin position="572"/>
        <end position="595"/>
    </location>
</feature>
<comment type="subcellular location">
    <subcellularLocation>
        <location evidence="1">Membrane</location>
        <topology evidence="1">Multi-pass membrane protein</topology>
    </subcellularLocation>
</comment>
<sequence length="830" mass="97935">MFRSEKMSLYCILMPREGAWYVLNELGDLGMVHFVDSDSEIPLFNRPYFKQIKRCEESQQKLQWIEDQMYKFNEFNDTYIYLDQCKSIEQFQKYLKNEIKQINISDEVYFQTIENEIEQRHLYLDQLLNNYNNVLYHRNTLILQRLTLQEAYQITFDKNIKQQQQLQQQQQPENLTDKIQITFLAGVINQEDENRFQKIIFRASKGNVWSHIKKIDQNNQKQGFKLIPLKGFQHKKSIFILLYSAGYNSYLDLKLRKICSAFNSFIFNINTFSISQDLFSIEQQIEDCNRTINISQSSIYDYFDYFQKNNGICSTLEYFKLILDKEKAIQTNLNYLIQNGQSFYKGLIWIQESNEQNIIQKFSNQKQSIISSVQFHRLENYTISPPTKFISNQFLNPFQLIVNTYGIPRYREINPAFFTIISFPFLFGVMFGDIGHGFLIFILGIYLMFLSEQKQKDKNSLLSILYSTRYMITLMGFFALFNGFIYNDFMSIPLNIFNSCYQSQDSLQTQKVPDCTYKVGIDPVWSISQNKLQLQNSLKMKTSVILGISQMLLGVFLKGLNSIEQINFIDFFFEFIPQVIFLTCTFGYMVFLIILKWNFDFTQNTNNAPSILNYMLNIALQTNGVGTQQDLYQNQKYDQQILFLAAIISVPFMLFPKPIINNYLNQRKKQKNGYIQFENEENRNKAEKFLEQNFKLNIEKHSEHQFSDEFVHQTIETIEFVLGSISHTASYLRLWALSLAHSQLAEVFFDKTLKNSLNEGSTFGLIVGFLIFALVTFGVLICMDAMECFLHTLRLHWVEFQSKFYKADGYIFKPFCFKSILEDQLDKIQN</sequence>
<keyword evidence="8 9" id="KW-0472">Membrane</keyword>
<evidence type="ECO:0000256" key="5">
    <source>
        <dbReference type="ARBA" id="ARBA00022781"/>
    </source>
</evidence>
<dbReference type="Pfam" id="PF01496">
    <property type="entry name" value="V_ATPase_I"/>
    <property type="match status" value="1"/>
</dbReference>
<dbReference type="InterPro" id="IPR002490">
    <property type="entry name" value="V-ATPase_116kDa_su"/>
</dbReference>
<evidence type="ECO:0000256" key="2">
    <source>
        <dbReference type="ARBA" id="ARBA00009904"/>
    </source>
</evidence>
<keyword evidence="7 9" id="KW-0406">Ion transport</keyword>
<evidence type="ECO:0000256" key="9">
    <source>
        <dbReference type="RuleBase" id="RU361189"/>
    </source>
</evidence>
<gene>
    <name evidence="10" type="ORF">IMG5_205040</name>
</gene>
<dbReference type="eggNOG" id="KOG2189">
    <property type="taxonomic scope" value="Eukaryota"/>
</dbReference>
<name>G0R6I8_ICHMU</name>
<evidence type="ECO:0000313" key="10">
    <source>
        <dbReference type="EMBL" id="EGR26919.1"/>
    </source>
</evidence>
<dbReference type="InterPro" id="IPR026028">
    <property type="entry name" value="V-type_ATPase_116kDa_su_euka"/>
</dbReference>
<dbReference type="GO" id="GO:0016491">
    <property type="term" value="F:oxidoreductase activity"/>
    <property type="evidence" value="ECO:0007669"/>
    <property type="project" value="UniProtKB-KW"/>
</dbReference>
<evidence type="ECO:0000256" key="1">
    <source>
        <dbReference type="ARBA" id="ARBA00004141"/>
    </source>
</evidence>
<accession>G0R6I8</accession>